<dbReference type="RefSeq" id="XP_045256590.1">
    <property type="nucleotide sequence ID" value="XM_045409345.1"/>
</dbReference>
<protein>
    <recommendedName>
        <fullName evidence="2">C2H2-type domain-containing protein</fullName>
    </recommendedName>
</protein>
<feature type="domain" description="C2H2-type" evidence="2">
    <location>
        <begin position="448"/>
        <end position="476"/>
    </location>
</feature>
<comment type="caution">
    <text evidence="3">The sequence shown here is derived from an EMBL/GenBank/DDBJ whole genome shotgun (WGS) entry which is preliminary data.</text>
</comment>
<keyword evidence="4" id="KW-1185">Reference proteome</keyword>
<name>A0A8H4C4J3_COLGL</name>
<reference evidence="3" key="1">
    <citation type="journal article" date="2020" name="Phytopathology">
        <title>Genome sequence and comparative analysis of Colletotrichum gloeosporioides isolated from Liriodendron leaves.</title>
        <authorList>
            <person name="Fu F.F."/>
            <person name="Hao Z."/>
            <person name="Wang P."/>
            <person name="Lu Y."/>
            <person name="Xue L.J."/>
            <person name="Wei G."/>
            <person name="Tian Y."/>
            <person name="Baishi H."/>
            <person name="Xu H."/>
            <person name="Shi J."/>
            <person name="Cheng T."/>
            <person name="Wang G."/>
            <person name="Yi Y."/>
            <person name="Chen J."/>
        </authorList>
    </citation>
    <scope>NUCLEOTIDE SEQUENCE</scope>
    <source>
        <strain evidence="3">Lc1</strain>
    </source>
</reference>
<feature type="domain" description="C2H2-type" evidence="2">
    <location>
        <begin position="341"/>
        <end position="364"/>
    </location>
</feature>
<dbReference type="PANTHER" id="PTHR35391">
    <property type="entry name" value="C2H2-TYPE DOMAIN-CONTAINING PROTEIN-RELATED"/>
    <property type="match status" value="1"/>
</dbReference>
<feature type="region of interest" description="Disordered" evidence="1">
    <location>
        <begin position="781"/>
        <end position="800"/>
    </location>
</feature>
<evidence type="ECO:0000259" key="2">
    <source>
        <dbReference type="SMART" id="SM00355"/>
    </source>
</evidence>
<sequence>MTTPRGAHRLPGEVSREPLPGSVPGPLPAPSISSLALDCDSVLTSLHEMVPLSSYLKLENSITDEVARYKIWAANIGALRDAKSAGSLDSRLKNSSRIRLYVTSGLERLQNAVDRASEIVAGIKPNRTTDSLLSDDQITKLTTQLINEHELERTQNGTTELAELFFNIRSCIANLFTLSTLIRQDRPRGRLQCQSPLLHTQNDAGPDITNVKDKFPKLRQRPWLAERIGKRISQQRDYIRYRQVHRQKLAKRKLTDPVTQDGGSGILSNNATTKATTFVEQLAVIDETSEVAGETFTDGSIHTEATSFATTAFGDDGPGRGIPSLTSMWLDGVHLDYDKHIECPYCRTIQIITDRSDWKRHVYHDLQTYSCTFEHCSSEPFRTSHEWFKHELNCHRRQWKCIWCSTRCDSASALETHFASQHPKTVSVGQIKVMVEACEKAIIHFDDTACPLCNGWKTASTTDNNSSKFRSHLANHLQELAREALPLAIDGLDIREHEEADRENREEEGEFESISTGDSNASHGAPTLVFMVPYGKFSKAERQWRCLVNGSSGLCQTRSSGLEDLERHAKAAHPEIKAAMHVCHNACPECGKILAATECDDCINPPDSEVWMYAASRDLKDPISFEADFKQRSMLNLEIAGEIRRNVWRNSFMTGIPARREEGMDQDPFMNAYLVREGGHPSFQPSDSDYVREEVSVIKFTDILDRTFHFPLSMCLDYPTMIDMVKMAFLYEDFAQMVIAGSFELLNSESDVISPVVWSRVVGPGSMVKMRLLETPVSAKTGYSDAAEEPGPLENQPILNERPEDNVTFGMVKKQEPDAQSVRSFSTAPSGLTALSSVQAKLNRVSPISSPRKLGCEFNTWTNCQVSFDLEEVDQWIRHAEDEHLRRKYPSTCICWFCDDFEFRAEQSLDAGMNFEHRMRHIADHILDGCHFENRRPDFHFLDHVYDMGLISSEAFALAKGQSEGAPAPAGVSSSGFRPTRRSSSEPVVEVIETSRRRQRNRLRYL</sequence>
<dbReference type="InterPro" id="IPR058925">
    <property type="entry name" value="zf-C2H2_AcuF"/>
</dbReference>
<evidence type="ECO:0000313" key="4">
    <source>
        <dbReference type="Proteomes" id="UP000613401"/>
    </source>
</evidence>
<dbReference type="Pfam" id="PF22893">
    <property type="entry name" value="ULD_2"/>
    <property type="match status" value="1"/>
</dbReference>
<feature type="domain" description="C2H2-type" evidence="2">
    <location>
        <begin position="369"/>
        <end position="395"/>
    </location>
</feature>
<dbReference type="PANTHER" id="PTHR35391:SF7">
    <property type="entry name" value="C2H2-TYPE DOMAIN-CONTAINING PROTEIN"/>
    <property type="match status" value="1"/>
</dbReference>
<evidence type="ECO:0000313" key="3">
    <source>
        <dbReference type="EMBL" id="KAF3797426.1"/>
    </source>
</evidence>
<accession>A0A8H4C4J3</accession>
<feature type="domain" description="C2H2-type" evidence="2">
    <location>
        <begin position="399"/>
        <end position="422"/>
    </location>
</feature>
<reference evidence="3" key="2">
    <citation type="submission" date="2020-03" db="EMBL/GenBank/DDBJ databases">
        <authorList>
            <person name="Fu F.-F."/>
            <person name="Chen J."/>
        </authorList>
    </citation>
    <scope>NUCLEOTIDE SEQUENCE</scope>
    <source>
        <strain evidence="3">Lc1</strain>
    </source>
</reference>
<dbReference type="Proteomes" id="UP000613401">
    <property type="component" value="Unassembled WGS sequence"/>
</dbReference>
<evidence type="ECO:0000256" key="1">
    <source>
        <dbReference type="SAM" id="MobiDB-lite"/>
    </source>
</evidence>
<dbReference type="Pfam" id="PF26082">
    <property type="entry name" value="zf-C2H2_AcuF"/>
    <property type="match status" value="1"/>
</dbReference>
<feature type="region of interest" description="Disordered" evidence="1">
    <location>
        <begin position="498"/>
        <end position="518"/>
    </location>
</feature>
<gene>
    <name evidence="3" type="ORF">GCG54_00009399</name>
</gene>
<dbReference type="GeneID" id="69016532"/>
<dbReference type="InterPro" id="IPR013087">
    <property type="entry name" value="Znf_C2H2_type"/>
</dbReference>
<dbReference type="SMART" id="SM00355">
    <property type="entry name" value="ZnF_C2H2"/>
    <property type="match status" value="5"/>
</dbReference>
<dbReference type="EMBL" id="WVTB01000117">
    <property type="protein sequence ID" value="KAF3797426.1"/>
    <property type="molecule type" value="Genomic_DNA"/>
</dbReference>
<feature type="region of interest" description="Disordered" evidence="1">
    <location>
        <begin position="1"/>
        <end position="26"/>
    </location>
</feature>
<feature type="domain" description="C2H2-type" evidence="2">
    <location>
        <begin position="544"/>
        <end position="573"/>
    </location>
</feature>
<dbReference type="AlphaFoldDB" id="A0A8H4C4J3"/>
<feature type="region of interest" description="Disordered" evidence="1">
    <location>
        <begin position="962"/>
        <end position="993"/>
    </location>
</feature>
<dbReference type="InterPro" id="IPR054464">
    <property type="entry name" value="ULD_fung"/>
</dbReference>
<organism evidence="3 4">
    <name type="scientific">Colletotrichum gloeosporioides</name>
    <name type="common">Anthracnose fungus</name>
    <name type="synonym">Glomerella cingulata</name>
    <dbReference type="NCBI Taxonomy" id="474922"/>
    <lineage>
        <taxon>Eukaryota</taxon>
        <taxon>Fungi</taxon>
        <taxon>Dikarya</taxon>
        <taxon>Ascomycota</taxon>
        <taxon>Pezizomycotina</taxon>
        <taxon>Sordariomycetes</taxon>
        <taxon>Hypocreomycetidae</taxon>
        <taxon>Glomerellales</taxon>
        <taxon>Glomerellaceae</taxon>
        <taxon>Colletotrichum</taxon>
        <taxon>Colletotrichum gloeosporioides species complex</taxon>
    </lineage>
</organism>
<proteinExistence type="predicted"/>